<proteinExistence type="predicted"/>
<feature type="repeat" description="ANK" evidence="1">
    <location>
        <begin position="103"/>
        <end position="135"/>
    </location>
</feature>
<feature type="repeat" description="ANK" evidence="1">
    <location>
        <begin position="1"/>
        <end position="27"/>
    </location>
</feature>
<dbReference type="EMBL" id="EF531616">
    <property type="protein sequence ID" value="ABP99025.1"/>
    <property type="molecule type" value="Genomic_DNA"/>
</dbReference>
<dbReference type="PANTHER" id="PTHR22677:SF4">
    <property type="entry name" value="USHER SYNDROME TYPE-1G PROTEIN-LIKE PROTEIN"/>
    <property type="match status" value="1"/>
</dbReference>
<feature type="repeat" description="ANK" evidence="1">
    <location>
        <begin position="70"/>
        <end position="102"/>
    </location>
</feature>
<evidence type="ECO:0000313" key="2">
    <source>
        <dbReference type="EMBL" id="ABP99025.1"/>
    </source>
</evidence>
<dbReference type="PANTHER" id="PTHR22677">
    <property type="entry name" value="ANKYRIN REPEAT DOMAIN-CONTAINING PROTEIN 60"/>
    <property type="match status" value="1"/>
</dbReference>
<protein>
    <submittedName>
        <fullName evidence="2">Putative ankryin repeat protein</fullName>
    </submittedName>
</protein>
<name>A5HIW2_9CYAN</name>
<feature type="repeat" description="ANK" evidence="1">
    <location>
        <begin position="28"/>
        <end position="55"/>
    </location>
</feature>
<dbReference type="InterPro" id="IPR036770">
    <property type="entry name" value="Ankyrin_rpt-contain_sf"/>
</dbReference>
<dbReference type="SMART" id="SM00248">
    <property type="entry name" value="ANK"/>
    <property type="match status" value="5"/>
</dbReference>
<dbReference type="InterPro" id="IPR002110">
    <property type="entry name" value="Ankyrin_rpt"/>
</dbReference>
<dbReference type="PROSITE" id="PS50297">
    <property type="entry name" value="ANK_REP_REGION"/>
    <property type="match status" value="5"/>
</dbReference>
<dbReference type="Pfam" id="PF12796">
    <property type="entry name" value="Ank_2"/>
    <property type="match status" value="3"/>
</dbReference>
<dbReference type="Gene3D" id="1.25.40.20">
    <property type="entry name" value="Ankyrin repeat-containing domain"/>
    <property type="match status" value="3"/>
</dbReference>
<accession>A5HIW2</accession>
<dbReference type="AlphaFoldDB" id="A5HIW2"/>
<organism evidence="2">
    <name type="scientific">Fremyella diplosiphon Fd33</name>
    <dbReference type="NCBI Taxonomy" id="293451"/>
    <lineage>
        <taxon>Bacteria</taxon>
        <taxon>Bacillati</taxon>
        <taxon>Cyanobacteriota</taxon>
        <taxon>Cyanophyceae</taxon>
        <taxon>Nostocales</taxon>
        <taxon>Tolypothrichaceae</taxon>
        <taxon>Tolypothrix</taxon>
        <taxon>Tolypothrix sp. PCC 7601</taxon>
    </lineage>
</organism>
<sequence>MWAATEGYFDIVELLLAHNADVNVKNPAGYTALMFAAESDRSQIVSLLLDSGADIGDAFWQDALRLRNSYEETVLMTMARRGQTDIVQRLVKMGAELNATNKIGDTALYLAADNGHTYTVKALIELGAEVNTANIGGWTPLMMAAARGDLETMTILLANGADFRPKNRWDATALSEARNSFRSAQAVDLLIKAGATE</sequence>
<dbReference type="PROSITE" id="PS50088">
    <property type="entry name" value="ANK_REPEAT"/>
    <property type="match status" value="5"/>
</dbReference>
<keyword evidence="1" id="KW-0040">ANK repeat</keyword>
<reference evidence="2" key="1">
    <citation type="journal article" date="2008" name="Mol. Microbiol.">
        <title>Inverse transcriptional activities during complementary chromatic adaptation are controlled by the response regulator RcaC binding to red and green light-responsive promoters.</title>
        <authorList>
            <person name="Li L."/>
            <person name="Alvey R.M."/>
            <person name="Bezy R.P."/>
            <person name="Kehoe D.M."/>
        </authorList>
    </citation>
    <scope>NUCLEOTIDE SEQUENCE</scope>
    <source>
        <strain evidence="2">SF33</strain>
    </source>
</reference>
<dbReference type="SUPFAM" id="SSF48403">
    <property type="entry name" value="Ankyrin repeat"/>
    <property type="match status" value="1"/>
</dbReference>
<feature type="repeat" description="ANK" evidence="1">
    <location>
        <begin position="136"/>
        <end position="168"/>
    </location>
</feature>
<dbReference type="InterPro" id="IPR039323">
    <property type="entry name" value="ANKRD_45/46/60"/>
</dbReference>
<evidence type="ECO:0000256" key="1">
    <source>
        <dbReference type="PROSITE-ProRule" id="PRU00023"/>
    </source>
</evidence>